<dbReference type="EMBL" id="CATNWA010017869">
    <property type="protein sequence ID" value="CAI9603668.1"/>
    <property type="molecule type" value="Genomic_DNA"/>
</dbReference>
<proteinExistence type="predicted"/>
<accession>A0ABN9G4S8</accession>
<evidence type="ECO:0000313" key="2">
    <source>
        <dbReference type="Proteomes" id="UP001162483"/>
    </source>
</evidence>
<reference evidence="1" key="1">
    <citation type="submission" date="2023-05" db="EMBL/GenBank/DDBJ databases">
        <authorList>
            <person name="Stuckert A."/>
        </authorList>
    </citation>
    <scope>NUCLEOTIDE SEQUENCE</scope>
</reference>
<feature type="non-terminal residue" evidence="1">
    <location>
        <position position="75"/>
    </location>
</feature>
<sequence length="75" mass="8066">MASSDVTAHWERLIMCIRSCSSISFPAGGRPTSSRAFLPCLPSLAPPISFIRARLISWMGDIPASSSLFLPSLTV</sequence>
<gene>
    <name evidence="1" type="ORF">SPARVUS_LOCUS13342694</name>
</gene>
<dbReference type="Proteomes" id="UP001162483">
    <property type="component" value="Unassembled WGS sequence"/>
</dbReference>
<keyword evidence="2" id="KW-1185">Reference proteome</keyword>
<protein>
    <submittedName>
        <fullName evidence="1">Uncharacterized protein</fullName>
    </submittedName>
</protein>
<evidence type="ECO:0000313" key="1">
    <source>
        <dbReference type="EMBL" id="CAI9603668.1"/>
    </source>
</evidence>
<comment type="caution">
    <text evidence="1">The sequence shown here is derived from an EMBL/GenBank/DDBJ whole genome shotgun (WGS) entry which is preliminary data.</text>
</comment>
<organism evidence="1 2">
    <name type="scientific">Staurois parvus</name>
    <dbReference type="NCBI Taxonomy" id="386267"/>
    <lineage>
        <taxon>Eukaryota</taxon>
        <taxon>Metazoa</taxon>
        <taxon>Chordata</taxon>
        <taxon>Craniata</taxon>
        <taxon>Vertebrata</taxon>
        <taxon>Euteleostomi</taxon>
        <taxon>Amphibia</taxon>
        <taxon>Batrachia</taxon>
        <taxon>Anura</taxon>
        <taxon>Neobatrachia</taxon>
        <taxon>Ranoidea</taxon>
        <taxon>Ranidae</taxon>
        <taxon>Staurois</taxon>
    </lineage>
</organism>
<name>A0ABN9G4S8_9NEOB</name>